<protein>
    <submittedName>
        <fullName evidence="6">Odorant binding protein 6</fullName>
    </submittedName>
</protein>
<dbReference type="SMART" id="SM00708">
    <property type="entry name" value="PhBP"/>
    <property type="match status" value="1"/>
</dbReference>
<comment type="similarity">
    <text evidence="2">Belongs to the PBP/GOBP family.</text>
</comment>
<comment type="subcellular location">
    <subcellularLocation>
        <location evidence="1">Secreted</location>
    </subcellularLocation>
</comment>
<dbReference type="Gene3D" id="1.10.238.20">
    <property type="entry name" value="Pheromone/general odorant binding protein domain"/>
    <property type="match status" value="1"/>
</dbReference>
<reference evidence="6" key="1">
    <citation type="submission" date="2016-10" db="EMBL/GenBank/DDBJ databases">
        <authorList>
            <person name="Varghese N."/>
        </authorList>
    </citation>
    <scope>NUCLEOTIDE SEQUENCE</scope>
</reference>
<evidence type="ECO:0000256" key="1">
    <source>
        <dbReference type="ARBA" id="ARBA00004613"/>
    </source>
</evidence>
<dbReference type="AlphaFoldDB" id="A0A1W6QYA6"/>
<dbReference type="GO" id="GO:0005549">
    <property type="term" value="F:odorant binding"/>
    <property type="evidence" value="ECO:0007669"/>
    <property type="project" value="InterPro"/>
</dbReference>
<dbReference type="PANTHER" id="PTHR11857:SF43">
    <property type="entry name" value="GEO07291P1-RELATED"/>
    <property type="match status" value="1"/>
</dbReference>
<feature type="signal peptide" evidence="5">
    <location>
        <begin position="1"/>
        <end position="18"/>
    </location>
</feature>
<evidence type="ECO:0000256" key="4">
    <source>
        <dbReference type="ARBA" id="ARBA00022729"/>
    </source>
</evidence>
<dbReference type="GO" id="GO:0005615">
    <property type="term" value="C:extracellular space"/>
    <property type="evidence" value="ECO:0007669"/>
    <property type="project" value="TreeGrafter"/>
</dbReference>
<evidence type="ECO:0000256" key="5">
    <source>
        <dbReference type="SAM" id="SignalP"/>
    </source>
</evidence>
<keyword evidence="4 5" id="KW-0732">Signal</keyword>
<reference evidence="6" key="2">
    <citation type="journal article" date="2017" name="J. Asia-Pac. Entomol.">
        <title>Chemosensory genes from Pachypeltis micranthus, a natural enemy of the climbing hemp vine.</title>
        <authorList>
            <person name="Liu N.-Y."/>
            <person name="Zhu J.-Y."/>
            <person name="Ji M."/>
            <person name="Yang B."/>
            <person name="Ze S.-Z."/>
        </authorList>
    </citation>
    <scope>NUCLEOTIDE SEQUENCE</scope>
</reference>
<evidence type="ECO:0000313" key="6">
    <source>
        <dbReference type="EMBL" id="ARO46435.1"/>
    </source>
</evidence>
<dbReference type="PANTHER" id="PTHR11857">
    <property type="entry name" value="ODORANT BINDING PROTEIN-RELATED"/>
    <property type="match status" value="1"/>
</dbReference>
<accession>A0A1W6QYA6</accession>
<dbReference type="InterPro" id="IPR036728">
    <property type="entry name" value="PBP_GOBP_sf"/>
</dbReference>
<organism evidence="6">
    <name type="scientific">Pachypeltis micranthus</name>
    <dbReference type="NCBI Taxonomy" id="1983339"/>
    <lineage>
        <taxon>Eukaryota</taxon>
        <taxon>Metazoa</taxon>
        <taxon>Ecdysozoa</taxon>
        <taxon>Arthropoda</taxon>
        <taxon>Hexapoda</taxon>
        <taxon>Insecta</taxon>
        <taxon>Pterygota</taxon>
        <taxon>Neoptera</taxon>
        <taxon>Paraneoptera</taxon>
        <taxon>Hemiptera</taxon>
        <taxon>Heteroptera</taxon>
        <taxon>Panheteroptera</taxon>
        <taxon>Cimicomorpha</taxon>
        <taxon>Miridae</taxon>
        <taxon>Monaloniini</taxon>
        <taxon>Pachypeltis</taxon>
    </lineage>
</organism>
<dbReference type="FunFam" id="1.10.238.20:FF:000001">
    <property type="entry name" value="General odorant-binding protein lush"/>
    <property type="match status" value="1"/>
</dbReference>
<evidence type="ECO:0000256" key="3">
    <source>
        <dbReference type="ARBA" id="ARBA00022525"/>
    </source>
</evidence>
<evidence type="ECO:0000256" key="2">
    <source>
        <dbReference type="ARBA" id="ARBA00008098"/>
    </source>
</evidence>
<sequence length="134" mass="14497">MRILLQILISTAIGCVMAGELPEEMREMAQQLHDGCLEETGVDPGLLPPCMQGNFADDPKLKCYFKCYFSQIGALSDDGVLDAEAFASILPPEMQNLLPPIKACSSVTGTDACDVAFHFNKCLQKADPAAFIII</sequence>
<name>A0A1W6QYA6_9HEMI</name>
<feature type="chain" id="PRO_5012032063" evidence="5">
    <location>
        <begin position="19"/>
        <end position="134"/>
    </location>
</feature>
<dbReference type="SUPFAM" id="SSF47565">
    <property type="entry name" value="Insect pheromone/odorant-binding proteins"/>
    <property type="match status" value="1"/>
</dbReference>
<dbReference type="EMBL" id="KY056628">
    <property type="protein sequence ID" value="ARO46435.1"/>
    <property type="molecule type" value="mRNA"/>
</dbReference>
<proteinExistence type="evidence at transcript level"/>
<dbReference type="GO" id="GO:0007608">
    <property type="term" value="P:sensory perception of smell"/>
    <property type="evidence" value="ECO:0007669"/>
    <property type="project" value="TreeGrafter"/>
</dbReference>
<dbReference type="Pfam" id="PF01395">
    <property type="entry name" value="PBP_GOBP"/>
    <property type="match status" value="1"/>
</dbReference>
<dbReference type="CDD" id="cd23992">
    <property type="entry name" value="PBP_GOBP"/>
    <property type="match status" value="1"/>
</dbReference>
<keyword evidence="3" id="KW-0964">Secreted</keyword>
<dbReference type="PROSITE" id="PS51257">
    <property type="entry name" value="PROKAR_LIPOPROTEIN"/>
    <property type="match status" value="1"/>
</dbReference>
<dbReference type="InterPro" id="IPR006170">
    <property type="entry name" value="PBP/GOBP"/>
</dbReference>